<evidence type="ECO:0000256" key="9">
    <source>
        <dbReference type="ARBA" id="ARBA00023212"/>
    </source>
</evidence>
<keyword evidence="8" id="KW-0238">DNA-binding</keyword>
<keyword evidence="6" id="KW-0493">Microtubule</keyword>
<feature type="compositionally biased region" description="Low complexity" evidence="12">
    <location>
        <begin position="634"/>
        <end position="645"/>
    </location>
</feature>
<feature type="region of interest" description="Disordered" evidence="12">
    <location>
        <begin position="735"/>
        <end position="758"/>
    </location>
</feature>
<evidence type="ECO:0000256" key="10">
    <source>
        <dbReference type="ARBA" id="ARBA00023242"/>
    </source>
</evidence>
<name>A0AAG5CSN2_ANOAO</name>
<feature type="compositionally biased region" description="Basic and acidic residues" evidence="12">
    <location>
        <begin position="646"/>
        <end position="657"/>
    </location>
</feature>
<feature type="compositionally biased region" description="Basic and acidic residues" evidence="12">
    <location>
        <begin position="1119"/>
        <end position="1132"/>
    </location>
</feature>
<feature type="compositionally biased region" description="Basic and acidic residues" evidence="12">
    <location>
        <begin position="189"/>
        <end position="205"/>
    </location>
</feature>
<feature type="compositionally biased region" description="Basic and acidic residues" evidence="12">
    <location>
        <begin position="957"/>
        <end position="970"/>
    </location>
</feature>
<feature type="compositionally biased region" description="Basic and acidic residues" evidence="12">
    <location>
        <begin position="114"/>
        <end position="128"/>
    </location>
</feature>
<feature type="compositionally biased region" description="Basic and acidic residues" evidence="12">
    <location>
        <begin position="1024"/>
        <end position="1035"/>
    </location>
</feature>
<reference evidence="13" key="1">
    <citation type="submission" date="2024-04" db="UniProtKB">
        <authorList>
            <consortium name="EnsemblMetazoa"/>
        </authorList>
    </citation>
    <scope>IDENTIFICATION</scope>
    <source>
        <strain evidence="13">EBRO</strain>
    </source>
</reference>
<feature type="compositionally biased region" description="Polar residues" evidence="12">
    <location>
        <begin position="231"/>
        <end position="241"/>
    </location>
</feature>
<organism evidence="13 14">
    <name type="scientific">Anopheles atroparvus</name>
    <name type="common">European mosquito</name>
    <dbReference type="NCBI Taxonomy" id="41427"/>
    <lineage>
        <taxon>Eukaryota</taxon>
        <taxon>Metazoa</taxon>
        <taxon>Ecdysozoa</taxon>
        <taxon>Arthropoda</taxon>
        <taxon>Hexapoda</taxon>
        <taxon>Insecta</taxon>
        <taxon>Pterygota</taxon>
        <taxon>Neoptera</taxon>
        <taxon>Endopterygota</taxon>
        <taxon>Diptera</taxon>
        <taxon>Nematocera</taxon>
        <taxon>Culicoidea</taxon>
        <taxon>Culicidae</taxon>
        <taxon>Anophelinae</taxon>
        <taxon>Anopheles</taxon>
    </lineage>
</organism>
<feature type="region of interest" description="Disordered" evidence="12">
    <location>
        <begin position="1010"/>
        <end position="1035"/>
    </location>
</feature>
<dbReference type="GO" id="GO:0040001">
    <property type="term" value="P:establishment of mitotic spindle localization"/>
    <property type="evidence" value="ECO:0007669"/>
    <property type="project" value="InterPro"/>
</dbReference>
<evidence type="ECO:0000256" key="6">
    <source>
        <dbReference type="ARBA" id="ARBA00022701"/>
    </source>
</evidence>
<dbReference type="InterPro" id="IPR026756">
    <property type="entry name" value="NuSAP"/>
</dbReference>
<feature type="region of interest" description="Disordered" evidence="12">
    <location>
        <begin position="1239"/>
        <end position="1272"/>
    </location>
</feature>
<feature type="region of interest" description="Disordered" evidence="12">
    <location>
        <begin position="1410"/>
        <end position="1468"/>
    </location>
</feature>
<comment type="similarity">
    <text evidence="3">Belongs to the NUSAP family.</text>
</comment>
<dbReference type="GO" id="GO:0003677">
    <property type="term" value="F:DNA binding"/>
    <property type="evidence" value="ECO:0007669"/>
    <property type="project" value="UniProtKB-KW"/>
</dbReference>
<dbReference type="EnsemblMetazoa" id="ENSAATROPT001912">
    <property type="protein sequence ID" value="ENSAATROPP001835"/>
    <property type="gene ID" value="ENSAATROPG001495"/>
</dbReference>
<keyword evidence="9" id="KW-0206">Cytoskeleton</keyword>
<evidence type="ECO:0000256" key="12">
    <source>
        <dbReference type="SAM" id="MobiDB-lite"/>
    </source>
</evidence>
<dbReference type="Pfam" id="PF16006">
    <property type="entry name" value="NUSAP"/>
    <property type="match status" value="1"/>
</dbReference>
<feature type="region of interest" description="Disordered" evidence="12">
    <location>
        <begin position="1"/>
        <end position="145"/>
    </location>
</feature>
<feature type="compositionally biased region" description="Basic and acidic residues" evidence="12">
    <location>
        <begin position="1453"/>
        <end position="1468"/>
    </location>
</feature>
<dbReference type="GO" id="GO:0000281">
    <property type="term" value="P:mitotic cytokinesis"/>
    <property type="evidence" value="ECO:0007669"/>
    <property type="project" value="InterPro"/>
</dbReference>
<evidence type="ECO:0000256" key="2">
    <source>
        <dbReference type="ARBA" id="ARBA00004186"/>
    </source>
</evidence>
<feature type="compositionally biased region" description="Polar residues" evidence="12">
    <location>
        <begin position="1011"/>
        <end position="1021"/>
    </location>
</feature>
<keyword evidence="14" id="KW-1185">Reference proteome</keyword>
<accession>A0AAG5CSN2</accession>
<feature type="region of interest" description="Disordered" evidence="12">
    <location>
        <begin position="1097"/>
        <end position="1132"/>
    </location>
</feature>
<feature type="compositionally biased region" description="Polar residues" evidence="12">
    <location>
        <begin position="101"/>
        <end position="113"/>
    </location>
</feature>
<feature type="compositionally biased region" description="Polar residues" evidence="12">
    <location>
        <begin position="735"/>
        <end position="747"/>
    </location>
</feature>
<feature type="compositionally biased region" description="Basic and acidic residues" evidence="12">
    <location>
        <begin position="876"/>
        <end position="919"/>
    </location>
</feature>
<evidence type="ECO:0000256" key="7">
    <source>
        <dbReference type="ARBA" id="ARBA00022776"/>
    </source>
</evidence>
<evidence type="ECO:0000256" key="3">
    <source>
        <dbReference type="ARBA" id="ARBA00009702"/>
    </source>
</evidence>
<feature type="region of interest" description="Disordered" evidence="12">
    <location>
        <begin position="164"/>
        <end position="381"/>
    </location>
</feature>
<keyword evidence="4" id="KW-0963">Cytoplasm</keyword>
<feature type="region of interest" description="Disordered" evidence="12">
    <location>
        <begin position="937"/>
        <end position="981"/>
    </location>
</feature>
<feature type="region of interest" description="Disordered" evidence="12">
    <location>
        <begin position="581"/>
        <end position="691"/>
    </location>
</feature>
<keyword evidence="5" id="KW-0132">Cell division</keyword>
<feature type="region of interest" description="Disordered" evidence="12">
    <location>
        <begin position="403"/>
        <end position="465"/>
    </location>
</feature>
<evidence type="ECO:0000256" key="5">
    <source>
        <dbReference type="ARBA" id="ARBA00022618"/>
    </source>
</evidence>
<feature type="compositionally biased region" description="Basic and acidic residues" evidence="12">
    <location>
        <begin position="1253"/>
        <end position="1266"/>
    </location>
</feature>
<dbReference type="GO" id="GO:0005874">
    <property type="term" value="C:microtubule"/>
    <property type="evidence" value="ECO:0007669"/>
    <property type="project" value="UniProtKB-KW"/>
</dbReference>
<feature type="compositionally biased region" description="Low complexity" evidence="12">
    <location>
        <begin position="1105"/>
        <end position="1115"/>
    </location>
</feature>
<feature type="region of interest" description="Disordered" evidence="12">
    <location>
        <begin position="496"/>
        <end position="544"/>
    </location>
</feature>
<evidence type="ECO:0000313" key="14">
    <source>
        <dbReference type="Proteomes" id="UP000075880"/>
    </source>
</evidence>
<dbReference type="GO" id="GO:0007076">
    <property type="term" value="P:mitotic chromosome condensation"/>
    <property type="evidence" value="ECO:0007669"/>
    <property type="project" value="TreeGrafter"/>
</dbReference>
<evidence type="ECO:0000313" key="13">
    <source>
        <dbReference type="EnsemblMetazoa" id="ENSAATROPP001835"/>
    </source>
</evidence>
<feature type="compositionally biased region" description="Polar residues" evidence="12">
    <location>
        <begin position="303"/>
        <end position="319"/>
    </location>
</feature>
<evidence type="ECO:0000256" key="4">
    <source>
        <dbReference type="ARBA" id="ARBA00022490"/>
    </source>
</evidence>
<feature type="compositionally biased region" description="Basic and acidic residues" evidence="12">
    <location>
        <begin position="833"/>
        <end position="844"/>
    </location>
</feature>
<dbReference type="GO" id="GO:0072686">
    <property type="term" value="C:mitotic spindle"/>
    <property type="evidence" value="ECO:0007669"/>
    <property type="project" value="TreeGrafter"/>
</dbReference>
<feature type="compositionally biased region" description="Polar residues" evidence="12">
    <location>
        <begin position="941"/>
        <end position="956"/>
    </location>
</feature>
<dbReference type="PANTHER" id="PTHR15874">
    <property type="entry name" value="NUCLEOLAR AND SPINDLE-ASSOCIATED PROTEIN 1"/>
    <property type="match status" value="1"/>
</dbReference>
<proteinExistence type="inferred from homology"/>
<dbReference type="Proteomes" id="UP000075880">
    <property type="component" value="Unassembled WGS sequence"/>
</dbReference>
<keyword evidence="11" id="KW-0131">Cell cycle</keyword>
<evidence type="ECO:0000256" key="1">
    <source>
        <dbReference type="ARBA" id="ARBA00004123"/>
    </source>
</evidence>
<dbReference type="GO" id="GO:0008017">
    <property type="term" value="F:microtubule binding"/>
    <property type="evidence" value="ECO:0007669"/>
    <property type="project" value="TreeGrafter"/>
</dbReference>
<keyword evidence="7" id="KW-0498">Mitosis</keyword>
<feature type="compositionally biased region" description="Polar residues" evidence="12">
    <location>
        <begin position="1421"/>
        <end position="1434"/>
    </location>
</feature>
<feature type="compositionally biased region" description="Basic and acidic residues" evidence="12">
    <location>
        <begin position="1"/>
        <end position="17"/>
    </location>
</feature>
<evidence type="ECO:0000256" key="11">
    <source>
        <dbReference type="ARBA" id="ARBA00023306"/>
    </source>
</evidence>
<comment type="subcellular location">
    <subcellularLocation>
        <location evidence="2">Cytoplasm</location>
        <location evidence="2">Cytoskeleton</location>
        <location evidence="2">Spindle</location>
    </subcellularLocation>
    <subcellularLocation>
        <location evidence="1">Nucleus</location>
    </subcellularLocation>
</comment>
<protein>
    <submittedName>
        <fullName evidence="13">Uncharacterized protein</fullName>
    </submittedName>
</protein>
<keyword evidence="10" id="KW-0539">Nucleus</keyword>
<feature type="region of interest" description="Disordered" evidence="12">
    <location>
        <begin position="770"/>
        <end position="922"/>
    </location>
</feature>
<dbReference type="GO" id="GO:0005730">
    <property type="term" value="C:nucleolus"/>
    <property type="evidence" value="ECO:0007669"/>
    <property type="project" value="TreeGrafter"/>
</dbReference>
<evidence type="ECO:0000256" key="8">
    <source>
        <dbReference type="ARBA" id="ARBA00023125"/>
    </source>
</evidence>
<dbReference type="PANTHER" id="PTHR15874:SF1">
    <property type="entry name" value="NUCLEOLAR AND SPINDLE-ASSOCIATED PROTEIN 1"/>
    <property type="match status" value="1"/>
</dbReference>
<sequence>MVRVEKTEDTPKKRPSEWAESGIGSTEATTKSGRKVKRPAHLGSPERSPEPAVTDGKKSVARQVKTATDIADSPAKGTPKRRALTKTEDIADEANGPRKTIGSTRKTVASLTETPKKAAEKEVDRKQNPDAVDDSGTSKSGRKIKVPAKLIDFESEIITSPRKALSGTGEMTLVSAKTPGRASRLVKKPTTDDATVHRSEDEPVRNRAGRGKSVAAMEGGGRSTPRKAAVTANSDSDSEVTSSRAVSPSPAPPKTPGRRAKSVAPMKAVKTAQQTENSIGTPKTTRTPGRRAKSVAPTKAMETAQQTENSIDTPKTTRTPGRPAVASSVMKMRANSPEVSPKFLGRETAQTKPEETEADKEDTQNAPMTGRTPGRSAGRALIKQHVDSPAASLKPGVRIGRSLAPTQAASESVDEPEREIIRAGKTPGRTPGRRAFKSLMPSASIPSVVDKQDDPKPSTSTTGIVERPGALVEYLSRSGRKLKPKKIFEIEKEESFKHKQQIDDGNDSIGAGGRKRKLDNVDDAPKPVVGMMSPRKKISTGKDALPTEQVQSFSQTKLKPEFEAVVSVEKLVLKKPAKKPDNISAVTNTPTKDAPPAIGKAEAPVSRSGRKIKSKKMFGFDDGDASDPSVGHVTSPSKATSTTSKITKEKPSTKSESMETSSPADKFVTKRGVNDHHPKAKIVAVDEPDRAVQSSVQIPDIIVSSPVVETFPLKQDNVVKIDAVSTPLADDSVRVANTSTDTSGSNRSGRKIKHKKFYGDDDDVVAKEAVGQATNSETNKERKMSTTVAPEVASSPTVNDEQQVDKAPSTQSLAEEETNVVHSTVVDQDEGERENVVDMDKEPGVDIAEGGPAVPSISVESAPVDVKASVTESTIAEEKDVQSTEKPDDQKVDPDHDMMEQKGMDVAEGPTKPEQHSADNMRSGNAIVLADPSESDAIENVPSQSDASVHCSGTSESAHEEKDVLGHVEAKNAGSTVVEDNGAVLDGAATEQKEDTGNVIAAVETFVAVSESETNSLQSPTDAPPEKETISDLQKHEVSCEGSIEELKVGENDLLADVTFGEIEYLEDEEPNVVDHIRKPTSRAMSEEMQDTALEPSIKITQSRPTPAATAPHTPVSKADGRNADSKCSPDKPPEIIEILDSPAAMAFCRQIDDNATGGTAVSGGGSATSTPLPAKALMTGEECLLKEGVVGKLVHEGRKRSLSASAADMTLKRNVTFHSPANSTVLVDAIDERLVMKSMKSGTKSSGPRKRSLSEHKPSHEEPKPSKISRKVPNFKNIHANHFDRMESIAEFMKRKEQRAKVILTAASPATKLLSRPAGAALAEADVAGTSTEKKASAQKPFVFKSGGGSVALFGKANTAVVQPRPKATNIARPVLTATSRAAAMAAKLKAANPDTTTDGRLANRLQQFKSKQHAPDAPTSGTMDATSSTQRPVEQLRQKQSKILKGVRTNRRFELQMKHRDNLQHP</sequence>